<comment type="subunit">
    <text evidence="9">Associates with the 50S ribosomal subunit.</text>
</comment>
<dbReference type="InterPro" id="IPR015946">
    <property type="entry name" value="KH_dom-like_a/b"/>
</dbReference>
<dbReference type="Pfam" id="PF01926">
    <property type="entry name" value="MMR_HSR1"/>
    <property type="match status" value="2"/>
</dbReference>
<dbReference type="InterPro" id="IPR016484">
    <property type="entry name" value="GTPase_Der"/>
</dbReference>
<evidence type="ECO:0000259" key="12">
    <source>
        <dbReference type="PROSITE" id="PS51712"/>
    </source>
</evidence>
<comment type="function">
    <text evidence="8 9 11">GTPase that plays an essential role in the late steps of ribosome biogenesis.</text>
</comment>
<reference evidence="13" key="1">
    <citation type="submission" date="2021-05" db="EMBL/GenBank/DDBJ databases">
        <authorList>
            <person name="Arsene-Ploetze F."/>
        </authorList>
    </citation>
    <scope>NUCLEOTIDE SEQUENCE</scope>
    <source>
        <strain evidence="13">DSM 42138</strain>
    </source>
</reference>
<accession>A0A9W4EAG5</accession>
<keyword evidence="14" id="KW-1185">Reference proteome</keyword>
<dbReference type="InterPro" id="IPR006073">
    <property type="entry name" value="GTP-bd"/>
</dbReference>
<evidence type="ECO:0000256" key="5">
    <source>
        <dbReference type="ARBA" id="ARBA00022741"/>
    </source>
</evidence>
<dbReference type="AlphaFoldDB" id="A0A9W4EAG5"/>
<sequence length="485" mass="52744">MDQHDQHGETGALGDAEYAEFMELAAEEGFDLEEVADDLAEAGHGPLPVLAVVGRPNVGKSTLVNRIIGRREAVVEDKPGVTRDRVTYEANWNGRRFKIVDTGGWEQDVLGIDASVAAQAEFAIEAADAVVFVVDATVGATDTDEAVVKLLRRAGKPVVLAANKVDGPSGEADAAALWNLGLGEPFPVSSLHGRGTGDLLDAILDVLPEAPAMTFGDVVGGPRRIALIGRPNVGKSSMLNKIAGEDRVVVNEMAGTTRDPVDELIELGGITWKFIDTAGIRRRVHLTEGADYYASLRTAAALEKAEVAVILVDVAETLAEQDTRIISMAVEAGRAVVIAYNKWDLLDEERRYYLEREIERDLVQVQWAPRVNVSARTGRHMEKLVPAIETALAGWETRVPTGRLNAFLGEIVAAHPHPIRGGKQPRILFGTQAGTKPPRFVLFASGFLEAGYRRFIERRLREEFGFAGTPIQVSVRVREKRGRKK</sequence>
<organism evidence="13 14">
    <name type="scientific">Actinacidiphila cocklensis</name>
    <dbReference type="NCBI Taxonomy" id="887465"/>
    <lineage>
        <taxon>Bacteria</taxon>
        <taxon>Bacillati</taxon>
        <taxon>Actinomycetota</taxon>
        <taxon>Actinomycetes</taxon>
        <taxon>Kitasatosporales</taxon>
        <taxon>Streptomycetaceae</taxon>
        <taxon>Actinacidiphila</taxon>
    </lineage>
</organism>
<dbReference type="PIRSF" id="PIRSF006485">
    <property type="entry name" value="GTP-binding_EngA"/>
    <property type="match status" value="1"/>
</dbReference>
<evidence type="ECO:0000256" key="3">
    <source>
        <dbReference type="ARBA" id="ARBA00022517"/>
    </source>
</evidence>
<dbReference type="Proteomes" id="UP001152519">
    <property type="component" value="Unassembled WGS sequence"/>
</dbReference>
<dbReference type="CDD" id="cd01894">
    <property type="entry name" value="EngA1"/>
    <property type="match status" value="1"/>
</dbReference>
<dbReference type="PANTHER" id="PTHR43834">
    <property type="entry name" value="GTPASE DER"/>
    <property type="match status" value="1"/>
</dbReference>
<feature type="domain" description="EngA-type G" evidence="12">
    <location>
        <begin position="223"/>
        <end position="396"/>
    </location>
</feature>
<dbReference type="PRINTS" id="PR00326">
    <property type="entry name" value="GTP1OBG"/>
</dbReference>
<dbReference type="FunFam" id="3.30.300.20:FF:000004">
    <property type="entry name" value="GTPase Der"/>
    <property type="match status" value="1"/>
</dbReference>
<feature type="domain" description="EngA-type G" evidence="12">
    <location>
        <begin position="48"/>
        <end position="211"/>
    </location>
</feature>
<dbReference type="InterPro" id="IPR031166">
    <property type="entry name" value="G_ENGA"/>
</dbReference>
<dbReference type="Gene3D" id="3.30.300.20">
    <property type="match status" value="1"/>
</dbReference>
<evidence type="ECO:0000256" key="6">
    <source>
        <dbReference type="ARBA" id="ARBA00023134"/>
    </source>
</evidence>
<evidence type="ECO:0000256" key="4">
    <source>
        <dbReference type="ARBA" id="ARBA00022737"/>
    </source>
</evidence>
<evidence type="ECO:0000256" key="11">
    <source>
        <dbReference type="RuleBase" id="RU004481"/>
    </source>
</evidence>
<dbReference type="NCBIfam" id="TIGR00231">
    <property type="entry name" value="small_GTP"/>
    <property type="match status" value="2"/>
</dbReference>
<keyword evidence="6 9" id="KW-0342">GTP-binding</keyword>
<name>A0A9W4EAG5_9ACTN</name>
<feature type="binding site" evidence="9">
    <location>
        <begin position="54"/>
        <end position="61"/>
    </location>
    <ligand>
        <name>GTP</name>
        <dbReference type="ChEBI" id="CHEBI:37565"/>
        <label>1</label>
    </ligand>
</feature>
<evidence type="ECO:0000313" key="14">
    <source>
        <dbReference type="Proteomes" id="UP001152519"/>
    </source>
</evidence>
<dbReference type="SUPFAM" id="SSF52540">
    <property type="entry name" value="P-loop containing nucleoside triphosphate hydrolases"/>
    <property type="match status" value="2"/>
</dbReference>
<dbReference type="Gene3D" id="3.40.50.300">
    <property type="entry name" value="P-loop containing nucleotide triphosphate hydrolases"/>
    <property type="match status" value="2"/>
</dbReference>
<dbReference type="GO" id="GO:0005525">
    <property type="term" value="F:GTP binding"/>
    <property type="evidence" value="ECO:0007669"/>
    <property type="project" value="UniProtKB-UniRule"/>
</dbReference>
<evidence type="ECO:0000256" key="7">
    <source>
        <dbReference type="ARBA" id="ARBA00032345"/>
    </source>
</evidence>
<protein>
    <recommendedName>
        <fullName evidence="2 9">GTPase Der</fullName>
    </recommendedName>
    <alternativeName>
        <fullName evidence="7 9">GTP-binding protein EngA</fullName>
    </alternativeName>
</protein>
<dbReference type="CDD" id="cd01895">
    <property type="entry name" value="EngA2"/>
    <property type="match status" value="1"/>
</dbReference>
<evidence type="ECO:0000256" key="10">
    <source>
        <dbReference type="PROSITE-ProRule" id="PRU01049"/>
    </source>
</evidence>
<dbReference type="NCBIfam" id="TIGR03594">
    <property type="entry name" value="GTPase_EngA"/>
    <property type="match status" value="1"/>
</dbReference>
<gene>
    <name evidence="9 13" type="primary">der</name>
    <name evidence="13" type="ORF">SCOCK_500035</name>
</gene>
<proteinExistence type="inferred from homology"/>
<comment type="similarity">
    <text evidence="1 9 10 11">Belongs to the TRAFAC class TrmE-Era-EngA-EngB-Septin-like GTPase superfamily. EngA (Der) GTPase family.</text>
</comment>
<dbReference type="InterPro" id="IPR003593">
    <property type="entry name" value="AAA+_ATPase"/>
</dbReference>
<dbReference type="InterPro" id="IPR032859">
    <property type="entry name" value="KH_dom-like"/>
</dbReference>
<dbReference type="PANTHER" id="PTHR43834:SF6">
    <property type="entry name" value="GTPASE DER"/>
    <property type="match status" value="1"/>
</dbReference>
<evidence type="ECO:0000313" key="13">
    <source>
        <dbReference type="EMBL" id="CAG6397248.1"/>
    </source>
</evidence>
<dbReference type="SMART" id="SM00382">
    <property type="entry name" value="AAA"/>
    <property type="match status" value="2"/>
</dbReference>
<evidence type="ECO:0000256" key="9">
    <source>
        <dbReference type="HAMAP-Rule" id="MF_00195"/>
    </source>
</evidence>
<dbReference type="GO" id="GO:0043022">
    <property type="term" value="F:ribosome binding"/>
    <property type="evidence" value="ECO:0007669"/>
    <property type="project" value="TreeGrafter"/>
</dbReference>
<dbReference type="Pfam" id="PF14714">
    <property type="entry name" value="KH_dom-like"/>
    <property type="match status" value="1"/>
</dbReference>
<keyword evidence="4 11" id="KW-0677">Repeat</keyword>
<dbReference type="RefSeq" id="WP_251496952.1">
    <property type="nucleotide sequence ID" value="NZ_CAJSLV010000082.1"/>
</dbReference>
<feature type="binding site" evidence="9">
    <location>
        <begin position="341"/>
        <end position="344"/>
    </location>
    <ligand>
        <name>GTP</name>
        <dbReference type="ChEBI" id="CHEBI:37565"/>
        <label>2</label>
    </ligand>
</feature>
<feature type="binding site" evidence="9">
    <location>
        <begin position="229"/>
        <end position="236"/>
    </location>
    <ligand>
        <name>GTP</name>
        <dbReference type="ChEBI" id="CHEBI:37565"/>
        <label>2</label>
    </ligand>
</feature>
<feature type="binding site" evidence="9">
    <location>
        <begin position="163"/>
        <end position="166"/>
    </location>
    <ligand>
        <name>GTP</name>
        <dbReference type="ChEBI" id="CHEBI:37565"/>
        <label>1</label>
    </ligand>
</feature>
<dbReference type="FunFam" id="3.40.50.300:FF:000057">
    <property type="entry name" value="GTPase Der"/>
    <property type="match status" value="1"/>
</dbReference>
<comment type="caution">
    <text evidence="13">The sequence shown here is derived from an EMBL/GenBank/DDBJ whole genome shotgun (WGS) entry which is preliminary data.</text>
</comment>
<dbReference type="FunFam" id="3.40.50.300:FF:000040">
    <property type="entry name" value="GTPase Der"/>
    <property type="match status" value="1"/>
</dbReference>
<dbReference type="InterPro" id="IPR027417">
    <property type="entry name" value="P-loop_NTPase"/>
</dbReference>
<dbReference type="InterPro" id="IPR005225">
    <property type="entry name" value="Small_GTP-bd"/>
</dbReference>
<dbReference type="GO" id="GO:0042254">
    <property type="term" value="P:ribosome biogenesis"/>
    <property type="evidence" value="ECO:0007669"/>
    <property type="project" value="UniProtKB-KW"/>
</dbReference>
<feature type="binding site" evidence="9">
    <location>
        <begin position="276"/>
        <end position="280"/>
    </location>
    <ligand>
        <name>GTP</name>
        <dbReference type="ChEBI" id="CHEBI:37565"/>
        <label>2</label>
    </ligand>
</feature>
<dbReference type="EMBL" id="CAJSLV010000082">
    <property type="protein sequence ID" value="CAG6397248.1"/>
    <property type="molecule type" value="Genomic_DNA"/>
</dbReference>
<dbReference type="PROSITE" id="PS51712">
    <property type="entry name" value="G_ENGA"/>
    <property type="match status" value="2"/>
</dbReference>
<keyword evidence="3 9" id="KW-0690">Ribosome biogenesis</keyword>
<dbReference type="NCBIfam" id="NF002828">
    <property type="entry name" value="PRK03003.1"/>
    <property type="match status" value="1"/>
</dbReference>
<evidence type="ECO:0000256" key="2">
    <source>
        <dbReference type="ARBA" id="ARBA00020953"/>
    </source>
</evidence>
<keyword evidence="5 9" id="KW-0547">Nucleotide-binding</keyword>
<dbReference type="HAMAP" id="MF_00195">
    <property type="entry name" value="GTPase_Der"/>
    <property type="match status" value="1"/>
</dbReference>
<evidence type="ECO:0000256" key="8">
    <source>
        <dbReference type="ARBA" id="ARBA00053470"/>
    </source>
</evidence>
<feature type="binding site" evidence="9">
    <location>
        <begin position="101"/>
        <end position="105"/>
    </location>
    <ligand>
        <name>GTP</name>
        <dbReference type="ChEBI" id="CHEBI:37565"/>
        <label>1</label>
    </ligand>
</feature>
<evidence type="ECO:0000256" key="1">
    <source>
        <dbReference type="ARBA" id="ARBA00008279"/>
    </source>
</evidence>